<comment type="caution">
    <text evidence="3">The sequence shown here is derived from an EMBL/GenBank/DDBJ whole genome shotgun (WGS) entry which is preliminary data.</text>
</comment>
<dbReference type="PANTHER" id="PTHR31161">
    <property type="entry name" value="PROTEIN GRAVITROPIC IN THE LIGHT 1"/>
    <property type="match status" value="1"/>
</dbReference>
<evidence type="ECO:0000256" key="2">
    <source>
        <dbReference type="SAM" id="MobiDB-lite"/>
    </source>
</evidence>
<reference evidence="3" key="1">
    <citation type="submission" date="2021-08" db="EMBL/GenBank/DDBJ databases">
        <title>WGS assembly of Ceratopteris richardii.</title>
        <authorList>
            <person name="Marchant D.B."/>
            <person name="Chen G."/>
            <person name="Jenkins J."/>
            <person name="Shu S."/>
            <person name="Leebens-Mack J."/>
            <person name="Grimwood J."/>
            <person name="Schmutz J."/>
            <person name="Soltis P."/>
            <person name="Soltis D."/>
            <person name="Chen Z.-H."/>
        </authorList>
    </citation>
    <scope>NUCLEOTIDE SEQUENCE</scope>
    <source>
        <strain evidence="3">Whitten #5841</strain>
        <tissue evidence="3">Leaf</tissue>
    </source>
</reference>
<proteinExistence type="predicted"/>
<evidence type="ECO:0000313" key="3">
    <source>
        <dbReference type="EMBL" id="KAH7296556.1"/>
    </source>
</evidence>
<keyword evidence="4" id="KW-1185">Reference proteome</keyword>
<dbReference type="AlphaFoldDB" id="A0A8T2RJI5"/>
<dbReference type="GO" id="GO:0009959">
    <property type="term" value="P:negative gravitropism"/>
    <property type="evidence" value="ECO:0007669"/>
    <property type="project" value="InterPro"/>
</dbReference>
<dbReference type="GO" id="GO:0009639">
    <property type="term" value="P:response to red or far red light"/>
    <property type="evidence" value="ECO:0007669"/>
    <property type="project" value="InterPro"/>
</dbReference>
<feature type="region of interest" description="Disordered" evidence="2">
    <location>
        <begin position="21"/>
        <end position="46"/>
    </location>
</feature>
<dbReference type="EMBL" id="CM035431">
    <property type="protein sequence ID" value="KAH7296556.1"/>
    <property type="molecule type" value="Genomic_DNA"/>
</dbReference>
<feature type="coiled-coil region" evidence="1">
    <location>
        <begin position="77"/>
        <end position="104"/>
    </location>
</feature>
<gene>
    <name evidence="3" type="ORF">KP509_26G027800</name>
</gene>
<evidence type="ECO:0000313" key="4">
    <source>
        <dbReference type="Proteomes" id="UP000825935"/>
    </source>
</evidence>
<sequence length="366" mass="41611">MAIEETQIRALPASSAFDTLGFHYNQPQQPSRNFGNQAAYDHGEGGTKAMEPIKKVKDFLYIVEVDEGPSETHYQQLDDMKRRLLKADQDNAVLREKLRKFEQSRVDTGFYSNDATPALLQARADSVKQEIQQCASSLFTLAESRNLALKYPFYFTTKTLNPTSFQGAKQMQFITLVLQASLSEVIFLAFENATYVFMFNGKMEPFDSPDIIKKRRMKMYNEILHMEPQQIIAKNRDFESFVAQKRLSVSKFLKFTVFTGSKTSGILDSDGDQFDIKFLRLCKAVWLLHLVAFACAPASAEIFRVSPDSPYMPDYMKENEDIQPRTDLVPKGQANKQRFVAFMTVPGFTLINSCIKADVCCVDSLC</sequence>
<feature type="compositionally biased region" description="Polar residues" evidence="2">
    <location>
        <begin position="25"/>
        <end position="36"/>
    </location>
</feature>
<protein>
    <submittedName>
        <fullName evidence="3">Uncharacterized protein</fullName>
    </submittedName>
</protein>
<evidence type="ECO:0000256" key="1">
    <source>
        <dbReference type="SAM" id="Coils"/>
    </source>
</evidence>
<organism evidence="3 4">
    <name type="scientific">Ceratopteris richardii</name>
    <name type="common">Triangle waterfern</name>
    <dbReference type="NCBI Taxonomy" id="49495"/>
    <lineage>
        <taxon>Eukaryota</taxon>
        <taxon>Viridiplantae</taxon>
        <taxon>Streptophyta</taxon>
        <taxon>Embryophyta</taxon>
        <taxon>Tracheophyta</taxon>
        <taxon>Polypodiopsida</taxon>
        <taxon>Polypodiidae</taxon>
        <taxon>Polypodiales</taxon>
        <taxon>Pteridineae</taxon>
        <taxon>Pteridaceae</taxon>
        <taxon>Parkerioideae</taxon>
        <taxon>Ceratopteris</taxon>
    </lineage>
</organism>
<dbReference type="Proteomes" id="UP000825935">
    <property type="component" value="Chromosome 26"/>
</dbReference>
<keyword evidence="1" id="KW-0175">Coiled coil</keyword>
<dbReference type="InterPro" id="IPR040225">
    <property type="entry name" value="GIL1-like"/>
</dbReference>
<accession>A0A8T2RJI5</accession>
<name>A0A8T2RJI5_CERRI</name>